<dbReference type="InterPro" id="IPR046351">
    <property type="entry name" value="UTP4"/>
</dbReference>
<accession>A0A095CFA4</accession>
<dbReference type="GO" id="GO:0034455">
    <property type="term" value="C:t-UTP complex"/>
    <property type="evidence" value="ECO:0007669"/>
    <property type="project" value="TreeGrafter"/>
</dbReference>
<feature type="compositionally biased region" description="Low complexity" evidence="1">
    <location>
        <begin position="400"/>
        <end position="411"/>
    </location>
</feature>
<dbReference type="GO" id="GO:0003723">
    <property type="term" value="F:RNA binding"/>
    <property type="evidence" value="ECO:0007669"/>
    <property type="project" value="TreeGrafter"/>
</dbReference>
<dbReference type="PANTHER" id="PTHR44163:SF1">
    <property type="entry name" value="U3 SMALL NUCLEOLAR RNA-ASSOCIATED PROTEIN 4 HOMOLOG"/>
    <property type="match status" value="1"/>
</dbReference>
<reference evidence="2" key="1">
    <citation type="journal article" date="2012" name="Nat. Genet.">
        <title>Whole-genome sequence of Schistosoma haematobium.</title>
        <authorList>
            <person name="Young N.D."/>
            <person name="Jex A.R."/>
            <person name="Li B."/>
            <person name="Liu S."/>
            <person name="Yang L."/>
            <person name="Xiong Z."/>
            <person name="Li Y."/>
            <person name="Cantacessi C."/>
            <person name="Hall R.S."/>
            <person name="Xu X."/>
            <person name="Chen F."/>
            <person name="Wu X."/>
            <person name="Zerlotini A."/>
            <person name="Oliveira G."/>
            <person name="Hofmann A."/>
            <person name="Zhang G."/>
            <person name="Fang X."/>
            <person name="Kang Y."/>
            <person name="Campbell B.E."/>
            <person name="Loukas A."/>
            <person name="Ranganathan S."/>
            <person name="Rollinson D."/>
            <person name="Rinaldi G."/>
            <person name="Brindley P.J."/>
            <person name="Yang H."/>
            <person name="Wang J."/>
            <person name="Wang J."/>
            <person name="Gasser R.B."/>
        </authorList>
    </citation>
    <scope>NUCLEOTIDE SEQUENCE [LARGE SCALE GENOMIC DNA]</scope>
</reference>
<dbReference type="InterPro" id="IPR036322">
    <property type="entry name" value="WD40_repeat_dom_sf"/>
</dbReference>
<name>A0A095CFA4_SCHHA</name>
<dbReference type="AlphaFoldDB" id="A0A095CFA4"/>
<proteinExistence type="predicted"/>
<feature type="region of interest" description="Disordered" evidence="1">
    <location>
        <begin position="397"/>
        <end position="419"/>
    </location>
</feature>
<sequence>MDCMTCHRINFYEYQPSPFLCLARSKCGLIAAGRSNGSVDVYDENRDFFIVAHFPRRLCCSVESVVWMQSRLFCTGALGRLVELDIQASSIKGSCLLVGSPVARCMTVFEDNIVVGNDEGFITFFSTDKTDPAPKLTIPKLSGQWQCSGIIRGSRRDIHGLAFIPGHHHDPSAESSFSDVRFEPHRLLAVGQDACLQVMPCESIETGVGVLALAEKTLAVNVGRPQDEQKADNGYVAALPFWPASVAPSRPSPGCFVTLPIGLVHGTFGGQAGVSRHLCLLHYPDKLCLVRLGQPLTSGRKKVFEKFYSMNLGPLQVVEIHPSKGMEFIKSSLSPCGSLIVYSDFKRTRLLKLDVAFKNKGRSFCLSKAKVKPVEWGSSSHDSICSSTKSRNKRIRLDSWSKSSSNTSSSETETDTEEMLQDSDILQYFTMDKSFQSSGGQGQRRLSTEDLCDLPGSEQKKLNATTIPPSCLMAFTPKSEHLLLVTQKRGKFICISVENGSILWDRNIGEESQLYIQNSMPDYKLMQTSPTSQTESDSNFFRCFNPFLSKSLHPIYSHTNVSADT</sequence>
<dbReference type="InterPro" id="IPR015943">
    <property type="entry name" value="WD40/YVTN_repeat-like_dom_sf"/>
</dbReference>
<evidence type="ECO:0000313" key="2">
    <source>
        <dbReference type="EMBL" id="KGB41568.1"/>
    </source>
</evidence>
<gene>
    <name evidence="2" type="ORF">MS3_10098</name>
</gene>
<dbReference type="GO" id="GO:0032040">
    <property type="term" value="C:small-subunit processome"/>
    <property type="evidence" value="ECO:0007669"/>
    <property type="project" value="TreeGrafter"/>
</dbReference>
<evidence type="ECO:0000256" key="1">
    <source>
        <dbReference type="SAM" id="MobiDB-lite"/>
    </source>
</evidence>
<dbReference type="SUPFAM" id="SSF50978">
    <property type="entry name" value="WD40 repeat-like"/>
    <property type="match status" value="1"/>
</dbReference>
<dbReference type="Gene3D" id="2.130.10.10">
    <property type="entry name" value="YVTN repeat-like/Quinoprotein amine dehydrogenase"/>
    <property type="match status" value="1"/>
</dbReference>
<dbReference type="GO" id="GO:0030686">
    <property type="term" value="C:90S preribosome"/>
    <property type="evidence" value="ECO:0007669"/>
    <property type="project" value="InterPro"/>
</dbReference>
<dbReference type="PANTHER" id="PTHR44163">
    <property type="entry name" value="U3 SMALL NUCLEOLAR RNA-ASSOCIATED PROTEIN 4 HOMOLOG"/>
    <property type="match status" value="1"/>
</dbReference>
<organism evidence="2">
    <name type="scientific">Schistosoma haematobium</name>
    <name type="common">Blood fluke</name>
    <dbReference type="NCBI Taxonomy" id="6185"/>
    <lineage>
        <taxon>Eukaryota</taxon>
        <taxon>Metazoa</taxon>
        <taxon>Spiralia</taxon>
        <taxon>Lophotrochozoa</taxon>
        <taxon>Platyhelminthes</taxon>
        <taxon>Trematoda</taxon>
        <taxon>Digenea</taxon>
        <taxon>Strigeidida</taxon>
        <taxon>Schistosomatoidea</taxon>
        <taxon>Schistosomatidae</taxon>
        <taxon>Schistosoma</taxon>
    </lineage>
</organism>
<dbReference type="STRING" id="6185.A0A095CFA4"/>
<protein>
    <submittedName>
        <fullName evidence="2">Cirhin</fullName>
    </submittedName>
</protein>
<dbReference type="GO" id="GO:0000462">
    <property type="term" value="P:maturation of SSU-rRNA from tricistronic rRNA transcript (SSU-rRNA, 5.8S rRNA, LSU-rRNA)"/>
    <property type="evidence" value="ECO:0007669"/>
    <property type="project" value="InterPro"/>
</dbReference>
<dbReference type="EMBL" id="KL251965">
    <property type="protein sequence ID" value="KGB41568.1"/>
    <property type="molecule type" value="Genomic_DNA"/>
</dbReference>